<dbReference type="InterPro" id="IPR051395">
    <property type="entry name" value="Cytochrome_c_Peroxidase/MauG"/>
</dbReference>
<dbReference type="GO" id="GO:0030313">
    <property type="term" value="C:cell envelope"/>
    <property type="evidence" value="ECO:0007669"/>
    <property type="project" value="UniProtKB-SubCell"/>
</dbReference>
<keyword evidence="6 7" id="KW-0408">Iron</keyword>
<dbReference type="GO" id="GO:0046872">
    <property type="term" value="F:metal ion binding"/>
    <property type="evidence" value="ECO:0007669"/>
    <property type="project" value="UniProtKB-KW"/>
</dbReference>
<sequence>MKKIFILVLLLFLISCKKNSYNHINYLKNTQLLILNNYNKLIKEANKLAHLTKHNATQDELKKQFIITRLAFKTCEEFIAFYFPSTFTKINGAPINENDLNDSNRKIEDATGFQVVEETLFDKKLNRQEAIQNTATLQSYIQTLELQIQTIQLTDRSIFEIQKLQLIRIISLGISGFDSAIALQSLAETKSALKGIQSYINCFSFEEKLNKKIAQSIQFINQNQDFNSFNRAVFIVKYIKPIFEEINHIQQKLNIKNNSFISAIDFSKNSPFEKGAFNVNYFAPFYNRNPSKAQIALGKELFYDKILSGNQAVSCASCHIPEIGYADHKTTAVNHIANSRNTPTLLNSALQNNLFVDGRVVYLEDQAKAVINNKNEMHGSFKTSLAKINSNPIYIQKFKKVFLNEKVVREQHVLKSLASFIRTLAPLNSRFDNYLQGTASLTSNETKGFNLFMGKGKCATCHFFPLFNGSVPPLYQKMESEVLGVPTKPNVPSLDPDLGEYLITQAPLKKYAFKTPTVRNAAITFPYMHNGHFKTLEEVLIFYNKGGGKGLGIHLKNQTLPEDNLNLSKQDIKDLISFIKTLNDI</sequence>
<evidence type="ECO:0000256" key="4">
    <source>
        <dbReference type="ARBA" id="ARBA00022729"/>
    </source>
</evidence>
<evidence type="ECO:0000256" key="3">
    <source>
        <dbReference type="ARBA" id="ARBA00022723"/>
    </source>
</evidence>
<keyword evidence="5 9" id="KW-0560">Oxidoreductase</keyword>
<name>A0A2N9PCW7_9FLAO</name>
<feature type="domain" description="Cytochrome c" evidence="8">
    <location>
        <begin position="443"/>
        <end position="583"/>
    </location>
</feature>
<feature type="domain" description="Cytochrome c" evidence="8">
    <location>
        <begin position="293"/>
        <end position="399"/>
    </location>
</feature>
<gene>
    <name evidence="9" type="primary">ccp_2</name>
    <name evidence="9" type="ORF">FLACOL_02214</name>
</gene>
<evidence type="ECO:0000313" key="10">
    <source>
        <dbReference type="Proteomes" id="UP000238180"/>
    </source>
</evidence>
<evidence type="ECO:0000313" key="9">
    <source>
        <dbReference type="EMBL" id="SPE78199.1"/>
    </source>
</evidence>
<dbReference type="GO" id="GO:0004130">
    <property type="term" value="F:cytochrome-c peroxidase activity"/>
    <property type="evidence" value="ECO:0007669"/>
    <property type="project" value="UniProtKB-EC"/>
</dbReference>
<dbReference type="AlphaFoldDB" id="A0A2N9PCW7"/>
<dbReference type="SUPFAM" id="SSF46626">
    <property type="entry name" value="Cytochrome c"/>
    <property type="match status" value="2"/>
</dbReference>
<dbReference type="Gene3D" id="1.20.1420.20">
    <property type="entry name" value="M75 peptidase, HXXE motif"/>
    <property type="match status" value="1"/>
</dbReference>
<dbReference type="Gene3D" id="1.10.760.10">
    <property type="entry name" value="Cytochrome c-like domain"/>
    <property type="match status" value="2"/>
</dbReference>
<dbReference type="GO" id="GO:0020037">
    <property type="term" value="F:heme binding"/>
    <property type="evidence" value="ECO:0007669"/>
    <property type="project" value="InterPro"/>
</dbReference>
<keyword evidence="9" id="KW-0575">Peroxidase</keyword>
<dbReference type="GO" id="GO:0009055">
    <property type="term" value="F:electron transfer activity"/>
    <property type="evidence" value="ECO:0007669"/>
    <property type="project" value="InterPro"/>
</dbReference>
<dbReference type="Pfam" id="PF03150">
    <property type="entry name" value="CCP_MauG"/>
    <property type="match status" value="1"/>
</dbReference>
<proteinExistence type="predicted"/>
<dbReference type="PROSITE" id="PS51007">
    <property type="entry name" value="CYTC"/>
    <property type="match status" value="2"/>
</dbReference>
<dbReference type="InterPro" id="IPR009056">
    <property type="entry name" value="Cyt_c-like_dom"/>
</dbReference>
<comment type="subcellular location">
    <subcellularLocation>
        <location evidence="1">Cell envelope</location>
    </subcellularLocation>
</comment>
<reference evidence="9 10" key="1">
    <citation type="submission" date="2018-02" db="EMBL/GenBank/DDBJ databases">
        <authorList>
            <person name="Cohen D.B."/>
            <person name="Kent A.D."/>
        </authorList>
    </citation>
    <scope>NUCLEOTIDE SEQUENCE [LARGE SCALE GENOMIC DNA]</scope>
    <source>
        <strain evidence="9">CIP109753</strain>
    </source>
</reference>
<organism evidence="9 10">
    <name type="scientific">Flavobacterium columnare</name>
    <dbReference type="NCBI Taxonomy" id="996"/>
    <lineage>
        <taxon>Bacteria</taxon>
        <taxon>Pseudomonadati</taxon>
        <taxon>Bacteroidota</taxon>
        <taxon>Flavobacteriia</taxon>
        <taxon>Flavobacteriales</taxon>
        <taxon>Flavobacteriaceae</taxon>
        <taxon>Flavobacterium</taxon>
    </lineage>
</organism>
<evidence type="ECO:0000259" key="8">
    <source>
        <dbReference type="PROSITE" id="PS51007"/>
    </source>
</evidence>
<dbReference type="PROSITE" id="PS51257">
    <property type="entry name" value="PROKAR_LIPOPROTEIN"/>
    <property type="match status" value="1"/>
</dbReference>
<dbReference type="PANTHER" id="PTHR30600">
    <property type="entry name" value="CYTOCHROME C PEROXIDASE-RELATED"/>
    <property type="match status" value="1"/>
</dbReference>
<accession>A0A2N9PCW7</accession>
<evidence type="ECO:0000256" key="6">
    <source>
        <dbReference type="ARBA" id="ARBA00023004"/>
    </source>
</evidence>
<evidence type="ECO:0000256" key="5">
    <source>
        <dbReference type="ARBA" id="ARBA00023002"/>
    </source>
</evidence>
<keyword evidence="3 7" id="KW-0479">Metal-binding</keyword>
<evidence type="ECO:0000256" key="7">
    <source>
        <dbReference type="PROSITE-ProRule" id="PRU00433"/>
    </source>
</evidence>
<dbReference type="RefSeq" id="WP_105196733.1">
    <property type="nucleotide sequence ID" value="NZ_OLKH01000120.1"/>
</dbReference>
<protein>
    <submittedName>
        <fullName evidence="9">Cytochrome c551 peroxidase</fullName>
        <ecNumber evidence="9">1.11.1.5</ecNumber>
    </submittedName>
</protein>
<evidence type="ECO:0000256" key="2">
    <source>
        <dbReference type="ARBA" id="ARBA00022617"/>
    </source>
</evidence>
<dbReference type="InterPro" id="IPR004852">
    <property type="entry name" value="Di-haem_cyt_c_peroxidsae"/>
</dbReference>
<evidence type="ECO:0000256" key="1">
    <source>
        <dbReference type="ARBA" id="ARBA00004196"/>
    </source>
</evidence>
<dbReference type="Proteomes" id="UP000238180">
    <property type="component" value="Unassembled WGS sequence"/>
</dbReference>
<dbReference type="EC" id="1.11.1.5" evidence="9"/>
<dbReference type="InterPro" id="IPR036909">
    <property type="entry name" value="Cyt_c-like_dom_sf"/>
</dbReference>
<dbReference type="PANTHER" id="PTHR30600:SF10">
    <property type="entry name" value="BLL6722 PROTEIN"/>
    <property type="match status" value="1"/>
</dbReference>
<keyword evidence="4" id="KW-0732">Signal</keyword>
<keyword evidence="2 7" id="KW-0349">Heme</keyword>
<dbReference type="InterPro" id="IPR038352">
    <property type="entry name" value="Imelysin_sf"/>
</dbReference>
<dbReference type="EMBL" id="OLKH01000120">
    <property type="protein sequence ID" value="SPE78199.1"/>
    <property type="molecule type" value="Genomic_DNA"/>
</dbReference>